<dbReference type="GO" id="GO:0140098">
    <property type="term" value="F:catalytic activity, acting on RNA"/>
    <property type="evidence" value="ECO:0007669"/>
    <property type="project" value="UniProtKB-ARBA"/>
</dbReference>
<dbReference type="InterPro" id="IPR006224">
    <property type="entry name" value="PsdUridine_synth_RluA-like_CS"/>
</dbReference>
<sequence length="313" mass="34617">MRDGVSASCLVAQPGDAGASVLDLLAARLPALSRADWAERLHGGEVLNADGDPLAADAPCRPGQRLYYYRRLDDEPEPLNTERIVFQDDWLVVADKPHFMPVTPSGRFVQRSLLVRLKRRLGLPDLSPVHRIDRETAGLVVFAVQPHTRDAYQALFRDRRVQKVYEAVAPHRADLALPRTHRSRLEPDAERFFISREVPGEPNSETHIERTAVFGAHALYLLQPVTGRRHQLRLHLHALGVPILGDGFYPTVLRGPGAPDDAERPLQLLARALMFDDPFTGAARRFESTLTLAASQGRWPGGCAAVSVPQAPA</sequence>
<proteinExistence type="predicted"/>
<dbReference type="Proteomes" id="UP000589716">
    <property type="component" value="Unassembled WGS sequence"/>
</dbReference>
<dbReference type="Pfam" id="PF00849">
    <property type="entry name" value="PseudoU_synth_2"/>
    <property type="match status" value="1"/>
</dbReference>
<dbReference type="GO" id="GO:0009982">
    <property type="term" value="F:pseudouridine synthase activity"/>
    <property type="evidence" value="ECO:0007669"/>
    <property type="project" value="InterPro"/>
</dbReference>
<gene>
    <name evidence="2" type="ORF">H0I39_16760</name>
</gene>
<dbReference type="PANTHER" id="PTHR21600">
    <property type="entry name" value="MITOCHONDRIAL RNA PSEUDOURIDINE SYNTHASE"/>
    <property type="match status" value="1"/>
</dbReference>
<evidence type="ECO:0000259" key="1">
    <source>
        <dbReference type="Pfam" id="PF00849"/>
    </source>
</evidence>
<dbReference type="PROSITE" id="PS01129">
    <property type="entry name" value="PSI_RLU"/>
    <property type="match status" value="1"/>
</dbReference>
<dbReference type="InterPro" id="IPR020103">
    <property type="entry name" value="PsdUridine_synth_cat_dom_sf"/>
</dbReference>
<comment type="caution">
    <text evidence="2">The sequence shown here is derived from an EMBL/GenBank/DDBJ whole genome shotgun (WGS) entry which is preliminary data.</text>
</comment>
<dbReference type="InterPro" id="IPR006145">
    <property type="entry name" value="PsdUridine_synth_RsuA/RluA"/>
</dbReference>
<feature type="domain" description="Pseudouridine synthase RsuA/RluA-like" evidence="1">
    <location>
        <begin position="91"/>
        <end position="238"/>
    </location>
</feature>
<dbReference type="Gene3D" id="3.30.2350.10">
    <property type="entry name" value="Pseudouridine synthase"/>
    <property type="match status" value="1"/>
</dbReference>
<evidence type="ECO:0000313" key="3">
    <source>
        <dbReference type="Proteomes" id="UP000589716"/>
    </source>
</evidence>
<dbReference type="GO" id="GO:0000455">
    <property type="term" value="P:enzyme-directed rRNA pseudouridine synthesis"/>
    <property type="evidence" value="ECO:0007669"/>
    <property type="project" value="TreeGrafter"/>
</dbReference>
<keyword evidence="3" id="KW-1185">Reference proteome</keyword>
<dbReference type="EMBL" id="JACCKX010000001">
    <property type="protein sequence ID" value="NZA02970.1"/>
    <property type="molecule type" value="Genomic_DNA"/>
</dbReference>
<dbReference type="PANTHER" id="PTHR21600:SF84">
    <property type="entry name" value="PSEUDOURIDINE SYNTHASE RSUA_RLUA-LIKE DOMAIN-CONTAINING PROTEIN"/>
    <property type="match status" value="1"/>
</dbReference>
<dbReference type="InterPro" id="IPR050188">
    <property type="entry name" value="RluA_PseudoU_synthase"/>
</dbReference>
<dbReference type="GO" id="GO:0003723">
    <property type="term" value="F:RNA binding"/>
    <property type="evidence" value="ECO:0007669"/>
    <property type="project" value="InterPro"/>
</dbReference>
<dbReference type="SUPFAM" id="SSF55120">
    <property type="entry name" value="Pseudouridine synthase"/>
    <property type="match status" value="1"/>
</dbReference>
<evidence type="ECO:0000313" key="2">
    <source>
        <dbReference type="EMBL" id="NZA02970.1"/>
    </source>
</evidence>
<organism evidence="2 3">
    <name type="scientific">Ottowia beijingensis</name>
    <dbReference type="NCBI Taxonomy" id="1207057"/>
    <lineage>
        <taxon>Bacteria</taxon>
        <taxon>Pseudomonadati</taxon>
        <taxon>Pseudomonadota</taxon>
        <taxon>Betaproteobacteria</taxon>
        <taxon>Burkholderiales</taxon>
        <taxon>Comamonadaceae</taxon>
        <taxon>Ottowia</taxon>
    </lineage>
</organism>
<reference evidence="2 3" key="1">
    <citation type="submission" date="2020-07" db="EMBL/GenBank/DDBJ databases">
        <authorList>
            <person name="Maaloum M."/>
        </authorList>
    </citation>
    <scope>NUCLEOTIDE SEQUENCE [LARGE SCALE GENOMIC DNA]</scope>
    <source>
        <strain evidence="2 3">GCS-AN-3</strain>
    </source>
</reference>
<name>A0A853IY63_9BURK</name>
<accession>A0A853IY63</accession>
<protein>
    <submittedName>
        <fullName evidence="2">Pseudouridine synthase</fullName>
    </submittedName>
</protein>
<dbReference type="AlphaFoldDB" id="A0A853IY63"/>